<dbReference type="Gene3D" id="1.20.144.10">
    <property type="entry name" value="Phosphatidic acid phosphatase type 2/haloperoxidase"/>
    <property type="match status" value="1"/>
</dbReference>
<keyword evidence="1" id="KW-0472">Membrane</keyword>
<evidence type="ECO:0000256" key="1">
    <source>
        <dbReference type="SAM" id="Phobius"/>
    </source>
</evidence>
<keyword evidence="1" id="KW-0812">Transmembrane</keyword>
<proteinExistence type="predicted"/>
<organism evidence="3 4">
    <name type="scientific">Jaapia argillacea MUCL 33604</name>
    <dbReference type="NCBI Taxonomy" id="933084"/>
    <lineage>
        <taxon>Eukaryota</taxon>
        <taxon>Fungi</taxon>
        <taxon>Dikarya</taxon>
        <taxon>Basidiomycota</taxon>
        <taxon>Agaricomycotina</taxon>
        <taxon>Agaricomycetes</taxon>
        <taxon>Agaricomycetidae</taxon>
        <taxon>Jaapiales</taxon>
        <taxon>Jaapiaceae</taxon>
        <taxon>Jaapia</taxon>
    </lineage>
</organism>
<evidence type="ECO:0000259" key="2">
    <source>
        <dbReference type="SMART" id="SM00014"/>
    </source>
</evidence>
<dbReference type="OrthoDB" id="302705at2759"/>
<dbReference type="AlphaFoldDB" id="A0A067QAZ8"/>
<dbReference type="Proteomes" id="UP000027265">
    <property type="component" value="Unassembled WGS sequence"/>
</dbReference>
<dbReference type="InterPro" id="IPR036938">
    <property type="entry name" value="PAP2/HPO_sf"/>
</dbReference>
<feature type="domain" description="Phosphatidic acid phosphatase type 2/haloperoxidase" evidence="2">
    <location>
        <begin position="40"/>
        <end position="158"/>
    </location>
</feature>
<dbReference type="STRING" id="933084.A0A067QAZ8"/>
<name>A0A067QAZ8_9AGAM</name>
<dbReference type="EMBL" id="KL197710">
    <property type="protein sequence ID" value="KDQ63325.1"/>
    <property type="molecule type" value="Genomic_DNA"/>
</dbReference>
<dbReference type="PANTHER" id="PTHR14969:SF13">
    <property type="entry name" value="AT30094P"/>
    <property type="match status" value="1"/>
</dbReference>
<dbReference type="HOGENOM" id="CLU_118210_0_0_1"/>
<dbReference type="SUPFAM" id="SSF48317">
    <property type="entry name" value="Acid phosphatase/Vanadium-dependent haloperoxidase"/>
    <property type="match status" value="1"/>
</dbReference>
<evidence type="ECO:0000313" key="4">
    <source>
        <dbReference type="Proteomes" id="UP000027265"/>
    </source>
</evidence>
<feature type="transmembrane region" description="Helical" evidence="1">
    <location>
        <begin position="142"/>
        <end position="158"/>
    </location>
</feature>
<dbReference type="InParanoid" id="A0A067QAZ8"/>
<dbReference type="GO" id="GO:0042392">
    <property type="term" value="F:sphingosine-1-phosphate phosphatase activity"/>
    <property type="evidence" value="ECO:0007669"/>
    <property type="project" value="TreeGrafter"/>
</dbReference>
<feature type="transmembrane region" description="Helical" evidence="1">
    <location>
        <begin position="82"/>
        <end position="103"/>
    </location>
</feature>
<reference evidence="4" key="1">
    <citation type="journal article" date="2014" name="Proc. Natl. Acad. Sci. U.S.A.">
        <title>Extensive sampling of basidiomycete genomes demonstrates inadequacy of the white-rot/brown-rot paradigm for wood decay fungi.</title>
        <authorList>
            <person name="Riley R."/>
            <person name="Salamov A.A."/>
            <person name="Brown D.W."/>
            <person name="Nagy L.G."/>
            <person name="Floudas D."/>
            <person name="Held B.W."/>
            <person name="Levasseur A."/>
            <person name="Lombard V."/>
            <person name="Morin E."/>
            <person name="Otillar R."/>
            <person name="Lindquist E.A."/>
            <person name="Sun H."/>
            <person name="LaButti K.M."/>
            <person name="Schmutz J."/>
            <person name="Jabbour D."/>
            <person name="Luo H."/>
            <person name="Baker S.E."/>
            <person name="Pisabarro A.G."/>
            <person name="Walton J.D."/>
            <person name="Blanchette R.A."/>
            <person name="Henrissat B."/>
            <person name="Martin F."/>
            <person name="Cullen D."/>
            <person name="Hibbett D.S."/>
            <person name="Grigoriev I.V."/>
        </authorList>
    </citation>
    <scope>NUCLEOTIDE SEQUENCE [LARGE SCALE GENOMIC DNA]</scope>
    <source>
        <strain evidence="4">MUCL 33604</strain>
    </source>
</reference>
<accession>A0A067QAZ8</accession>
<dbReference type="PANTHER" id="PTHR14969">
    <property type="entry name" value="SPHINGOSINE-1-PHOSPHATE PHOSPHOHYDROLASE"/>
    <property type="match status" value="1"/>
</dbReference>
<dbReference type="InterPro" id="IPR000326">
    <property type="entry name" value="PAP2/HPO"/>
</dbReference>
<gene>
    <name evidence="3" type="ORF">JAAARDRAFT_53549</name>
</gene>
<evidence type="ECO:0000313" key="3">
    <source>
        <dbReference type="EMBL" id="KDQ63325.1"/>
    </source>
</evidence>
<keyword evidence="4" id="KW-1185">Reference proteome</keyword>
<dbReference type="SMART" id="SM00014">
    <property type="entry name" value="acidPPc"/>
    <property type="match status" value="1"/>
</dbReference>
<keyword evidence="1" id="KW-1133">Transmembrane helix</keyword>
<feature type="transmembrane region" description="Helical" evidence="1">
    <location>
        <begin position="40"/>
        <end position="61"/>
    </location>
</feature>
<feature type="transmembrane region" description="Helical" evidence="1">
    <location>
        <begin position="12"/>
        <end position="34"/>
    </location>
</feature>
<dbReference type="Pfam" id="PF01569">
    <property type="entry name" value="PAP2"/>
    <property type="match status" value="1"/>
</dbReference>
<sequence length="182" mass="20273">MNASWDGASQDLFAFLLRKVNWVITALTAGFILYTRSSGVVYFTSGAVLCSLTAKLLKRVVRQPRPLSRPEKKKASYGMPSTHSATISFYATYVTLACAYLPLHPSLPNNPMIRVIPPVVSPICAYFVASSRVWLGKHSWPQIAVGCLYGTVFAIYWFKLWTRGLNEYGRVADGLLEQYIGI</sequence>
<protein>
    <recommendedName>
        <fullName evidence="2">Phosphatidic acid phosphatase type 2/haloperoxidase domain-containing protein</fullName>
    </recommendedName>
</protein>